<keyword evidence="3" id="KW-1185">Reference proteome</keyword>
<dbReference type="EMBL" id="BSUN01000001">
    <property type="protein sequence ID" value="GMA37440.1"/>
    <property type="molecule type" value="Genomic_DNA"/>
</dbReference>
<dbReference type="Pfam" id="PF10825">
    <property type="entry name" value="DUF2752"/>
    <property type="match status" value="1"/>
</dbReference>
<dbReference type="Proteomes" id="UP001157125">
    <property type="component" value="Unassembled WGS sequence"/>
</dbReference>
<proteinExistence type="predicted"/>
<keyword evidence="1" id="KW-1133">Transmembrane helix</keyword>
<accession>A0ABQ6IJF1</accession>
<feature type="transmembrane region" description="Helical" evidence="1">
    <location>
        <begin position="53"/>
        <end position="79"/>
    </location>
</feature>
<comment type="caution">
    <text evidence="2">The sequence shown here is derived from an EMBL/GenBank/DDBJ whole genome shotgun (WGS) entry which is preliminary data.</text>
</comment>
<dbReference type="InterPro" id="IPR021215">
    <property type="entry name" value="DUF2752"/>
</dbReference>
<evidence type="ECO:0008006" key="4">
    <source>
        <dbReference type="Google" id="ProtNLM"/>
    </source>
</evidence>
<feature type="transmembrane region" description="Helical" evidence="1">
    <location>
        <begin position="20"/>
        <end position="41"/>
    </location>
</feature>
<name>A0ABQ6IJF1_9MICO</name>
<evidence type="ECO:0000256" key="1">
    <source>
        <dbReference type="SAM" id="Phobius"/>
    </source>
</evidence>
<dbReference type="RefSeq" id="WP_284329120.1">
    <property type="nucleotide sequence ID" value="NZ_BSUN01000001.1"/>
</dbReference>
<protein>
    <recommendedName>
        <fullName evidence="4">DUF63 family protein</fullName>
    </recommendedName>
</protein>
<evidence type="ECO:0000313" key="3">
    <source>
        <dbReference type="Proteomes" id="UP001157125"/>
    </source>
</evidence>
<evidence type="ECO:0000313" key="2">
    <source>
        <dbReference type="EMBL" id="GMA37440.1"/>
    </source>
</evidence>
<keyword evidence="1" id="KW-0812">Transmembrane</keyword>
<sequence length="80" mass="8790">MRAIHDLANGDLAGAWGMNPLAVIVIPWLVWRWIAWVLTAVGHPPRRRPAPAWSLYLLAAAVVAYGILRNIPALALYLAP</sequence>
<gene>
    <name evidence="2" type="ORF">GCM10025876_36440</name>
</gene>
<reference evidence="3" key="1">
    <citation type="journal article" date="2019" name="Int. J. Syst. Evol. Microbiol.">
        <title>The Global Catalogue of Microorganisms (GCM) 10K type strain sequencing project: providing services to taxonomists for standard genome sequencing and annotation.</title>
        <authorList>
            <consortium name="The Broad Institute Genomics Platform"/>
            <consortium name="The Broad Institute Genome Sequencing Center for Infectious Disease"/>
            <person name="Wu L."/>
            <person name="Ma J."/>
        </authorList>
    </citation>
    <scope>NUCLEOTIDE SEQUENCE [LARGE SCALE GENOMIC DNA]</scope>
    <source>
        <strain evidence="3">NBRC 112299</strain>
    </source>
</reference>
<organism evidence="2 3">
    <name type="scientific">Demequina litorisediminis</name>
    <dbReference type="NCBI Taxonomy" id="1849022"/>
    <lineage>
        <taxon>Bacteria</taxon>
        <taxon>Bacillati</taxon>
        <taxon>Actinomycetota</taxon>
        <taxon>Actinomycetes</taxon>
        <taxon>Micrococcales</taxon>
        <taxon>Demequinaceae</taxon>
        <taxon>Demequina</taxon>
    </lineage>
</organism>
<keyword evidence="1" id="KW-0472">Membrane</keyword>